<dbReference type="AlphaFoldDB" id="A0A2U2I7E8"/>
<gene>
    <name evidence="8" type="ORF">C7C56_000700</name>
</gene>
<keyword evidence="3" id="KW-0813">Transport</keyword>
<keyword evidence="4 7" id="KW-0732">Signal</keyword>
<evidence type="ECO:0000256" key="7">
    <source>
        <dbReference type="SAM" id="SignalP"/>
    </source>
</evidence>
<organism evidence="8 9">
    <name type="scientific">Massilia glaciei</name>
    <dbReference type="NCBI Taxonomy" id="1524097"/>
    <lineage>
        <taxon>Bacteria</taxon>
        <taxon>Pseudomonadati</taxon>
        <taxon>Pseudomonadota</taxon>
        <taxon>Betaproteobacteria</taxon>
        <taxon>Burkholderiales</taxon>
        <taxon>Oxalobacteraceae</taxon>
        <taxon>Telluria group</taxon>
        <taxon>Massilia</taxon>
    </lineage>
</organism>
<evidence type="ECO:0000256" key="6">
    <source>
        <dbReference type="ARBA" id="ARBA00049753"/>
    </source>
</evidence>
<comment type="caution">
    <text evidence="8">The sequence shown here is derived from an EMBL/GenBank/DDBJ whole genome shotgun (WGS) entry which is preliminary data.</text>
</comment>
<dbReference type="RefSeq" id="WP_106755586.1">
    <property type="nucleotide sequence ID" value="NZ_PXWF02000015.1"/>
</dbReference>
<feature type="chain" id="PRO_5015434190" description="Probable sugar-binding periplasmic protein" evidence="7">
    <location>
        <begin position="25"/>
        <end position="418"/>
    </location>
</feature>
<dbReference type="InterPro" id="IPR006059">
    <property type="entry name" value="SBP"/>
</dbReference>
<sequence>MSINKKIKLAALLCALGATGVSYAQEDKSVEVVHWWTSGGEAAALKILKDDVVKRGFIWKDSAIAGGGEPPPAKLRSRAASGNSPDAMQMLGFTITDYAEEGLLGNVDAVANKEGWDKVVPLPLQKFSKHKGKWVAAPVNIHRTNWIWANKAIFDELKLPVPKTFDALVAHAEKIRKAGYIPLAHGGQPWQEAIIFDSAVMSAGGPKFYKQAMVDLDPVALGSKTMEQAFAQMQKLRTMVDPNFPGRNWNVATSMVYHKKAAMQIMGDWAKGEFAKGNMKPNVDYLCFQYPGTDGTFIFIADQFAILKGSDKRTEGQAEFASAVMDKGFQEKFNMVKGSVPARTDVSMDRFDDCGKKSMSDLKQALKAGTMVGSYAQGHAMPGPVKTAVTDVVSKFFNSDKSPAEATKQLVAAVKNSK</sequence>
<evidence type="ECO:0000256" key="1">
    <source>
        <dbReference type="ARBA" id="ARBA00004418"/>
    </source>
</evidence>
<evidence type="ECO:0000256" key="5">
    <source>
        <dbReference type="ARBA" id="ARBA00049629"/>
    </source>
</evidence>
<dbReference type="Pfam" id="PF01547">
    <property type="entry name" value="SBP_bac_1"/>
    <property type="match status" value="1"/>
</dbReference>
<dbReference type="EMBL" id="PXWF02000015">
    <property type="protein sequence ID" value="PWF55666.1"/>
    <property type="molecule type" value="Genomic_DNA"/>
</dbReference>
<keyword evidence="9" id="KW-1185">Reference proteome</keyword>
<dbReference type="InterPro" id="IPR050490">
    <property type="entry name" value="Bact_solute-bd_prot1"/>
</dbReference>
<dbReference type="OrthoDB" id="5580590at2"/>
<comment type="function">
    <text evidence="5">Part of a binding-protein-dependent transport system for a sugar.</text>
</comment>
<comment type="subcellular location">
    <subcellularLocation>
        <location evidence="1">Periplasm</location>
    </subcellularLocation>
</comment>
<dbReference type="Gene3D" id="3.40.190.10">
    <property type="entry name" value="Periplasmic binding protein-like II"/>
    <property type="match status" value="2"/>
</dbReference>
<dbReference type="PANTHER" id="PTHR43649">
    <property type="entry name" value="ARABINOSE-BINDING PROTEIN-RELATED"/>
    <property type="match status" value="1"/>
</dbReference>
<feature type="signal peptide" evidence="7">
    <location>
        <begin position="1"/>
        <end position="24"/>
    </location>
</feature>
<evidence type="ECO:0000256" key="2">
    <source>
        <dbReference type="ARBA" id="ARBA00008520"/>
    </source>
</evidence>
<dbReference type="PANTHER" id="PTHR43649:SF28">
    <property type="entry name" value="BINDING PROTEIN COMPONENT OF ABC SUGAR TRANSPORTER-RELATED"/>
    <property type="match status" value="1"/>
</dbReference>
<accession>A0A2U2I7E8</accession>
<reference evidence="8 9" key="1">
    <citation type="submission" date="2018-04" db="EMBL/GenBank/DDBJ databases">
        <title>Massilia violaceinigra sp. nov., a novel purple-pigmented bacterium isolated from Tianshan glacier, Xinjiang, China.</title>
        <authorList>
            <person name="Wang H."/>
        </authorList>
    </citation>
    <scope>NUCLEOTIDE SEQUENCE [LARGE SCALE GENOMIC DNA]</scope>
    <source>
        <strain evidence="8 9">B448-2</strain>
    </source>
</reference>
<proteinExistence type="inferred from homology"/>
<name>A0A2U2I7E8_9BURK</name>
<dbReference type="Proteomes" id="UP000241421">
    <property type="component" value="Unassembled WGS sequence"/>
</dbReference>
<dbReference type="GO" id="GO:0042597">
    <property type="term" value="C:periplasmic space"/>
    <property type="evidence" value="ECO:0007669"/>
    <property type="project" value="UniProtKB-SubCell"/>
</dbReference>
<comment type="similarity">
    <text evidence="2">Belongs to the bacterial solute-binding protein 1 family.</text>
</comment>
<evidence type="ECO:0000256" key="3">
    <source>
        <dbReference type="ARBA" id="ARBA00022448"/>
    </source>
</evidence>
<dbReference type="SUPFAM" id="SSF53850">
    <property type="entry name" value="Periplasmic binding protein-like II"/>
    <property type="match status" value="1"/>
</dbReference>
<evidence type="ECO:0000256" key="4">
    <source>
        <dbReference type="ARBA" id="ARBA00022729"/>
    </source>
</evidence>
<evidence type="ECO:0000313" key="9">
    <source>
        <dbReference type="Proteomes" id="UP000241421"/>
    </source>
</evidence>
<protein>
    <recommendedName>
        <fullName evidence="6">Probable sugar-binding periplasmic protein</fullName>
    </recommendedName>
</protein>
<evidence type="ECO:0000313" key="8">
    <source>
        <dbReference type="EMBL" id="PWF55666.1"/>
    </source>
</evidence>